<dbReference type="Gene3D" id="1.20.190.20">
    <property type="entry name" value="14-3-3 domain"/>
    <property type="match status" value="1"/>
</dbReference>
<dbReference type="InterPro" id="IPR000308">
    <property type="entry name" value="14-3-3"/>
</dbReference>
<dbReference type="OrthoDB" id="7537227at2759"/>
<dbReference type="EMBL" id="JADFTS010000002">
    <property type="protein sequence ID" value="KAF9623105.1"/>
    <property type="molecule type" value="Genomic_DNA"/>
</dbReference>
<dbReference type="InterPro" id="IPR036815">
    <property type="entry name" value="14-3-3_dom_sf"/>
</dbReference>
<accession>A0A835IQ69</accession>
<name>A0A835IQ69_9MAGN</name>
<evidence type="ECO:0000313" key="3">
    <source>
        <dbReference type="Proteomes" id="UP000631114"/>
    </source>
</evidence>
<feature type="domain" description="EDR1/CTR1/ARMC3-like peptidase-like" evidence="1">
    <location>
        <begin position="141"/>
        <end position="289"/>
    </location>
</feature>
<dbReference type="Proteomes" id="UP000631114">
    <property type="component" value="Unassembled WGS sequence"/>
</dbReference>
<dbReference type="SUPFAM" id="SSF48445">
    <property type="entry name" value="14-3-3 protein"/>
    <property type="match status" value="1"/>
</dbReference>
<dbReference type="AlphaFoldDB" id="A0A835IQ69"/>
<dbReference type="PANTHER" id="PTHR18860">
    <property type="entry name" value="14-3-3 PROTEIN"/>
    <property type="match status" value="1"/>
</dbReference>
<dbReference type="Pfam" id="PF14381">
    <property type="entry name" value="EDR1_CTR1_ARMC3_pept"/>
    <property type="match status" value="1"/>
</dbReference>
<comment type="caution">
    <text evidence="2">The sequence shown here is derived from an EMBL/GenBank/DDBJ whole genome shotgun (WGS) entry which is preliminary data.</text>
</comment>
<protein>
    <recommendedName>
        <fullName evidence="1">EDR1/CTR1/ARMC3-like peptidase-like domain-containing protein</fullName>
    </recommendedName>
</protein>
<dbReference type="InterPro" id="IPR055164">
    <property type="entry name" value="EDR1/CTR1/ARMC3-like_pept-like"/>
</dbReference>
<sequence length="303" mass="34036">MTLGLLPLSHCHIISSIEQKEESRGNEDHVNIIRDYRSKIETELSSICDGILRFFGYPTHSFASSVIQVGRSRSALVVKHRQIFPRKDDKGFLESEYRSFMRHGISIWIDVPIVVLAKDVKESGNQPPSDDVILNSDPSKNYNVVNYDEKVVDGFYDVYGIASNSTKQGKMPLLVDLHATSISDSYDYEVILVNRLIDPALQELQRTVVSLSAECRVLELGPIVSGLVQNIANLVVNTMGGPVIGDAEEILRRWTIRSYELRSFLNTIVLPLGCLDIGLSRHRALLFKACEGKLLHRVIDEEL</sequence>
<evidence type="ECO:0000313" key="2">
    <source>
        <dbReference type="EMBL" id="KAF9623105.1"/>
    </source>
</evidence>
<evidence type="ECO:0000259" key="1">
    <source>
        <dbReference type="Pfam" id="PF14381"/>
    </source>
</evidence>
<organism evidence="2 3">
    <name type="scientific">Coptis chinensis</name>
    <dbReference type="NCBI Taxonomy" id="261450"/>
    <lineage>
        <taxon>Eukaryota</taxon>
        <taxon>Viridiplantae</taxon>
        <taxon>Streptophyta</taxon>
        <taxon>Embryophyta</taxon>
        <taxon>Tracheophyta</taxon>
        <taxon>Spermatophyta</taxon>
        <taxon>Magnoliopsida</taxon>
        <taxon>Ranunculales</taxon>
        <taxon>Ranunculaceae</taxon>
        <taxon>Coptidoideae</taxon>
        <taxon>Coptis</taxon>
    </lineage>
</organism>
<keyword evidence="3" id="KW-1185">Reference proteome</keyword>
<gene>
    <name evidence="2" type="ORF">IFM89_037507</name>
</gene>
<reference evidence="2 3" key="1">
    <citation type="submission" date="2020-10" db="EMBL/GenBank/DDBJ databases">
        <title>The Coptis chinensis genome and diversification of protoberbering-type alkaloids.</title>
        <authorList>
            <person name="Wang B."/>
            <person name="Shu S."/>
            <person name="Song C."/>
            <person name="Liu Y."/>
        </authorList>
    </citation>
    <scope>NUCLEOTIDE SEQUENCE [LARGE SCALE GENOMIC DNA]</scope>
    <source>
        <strain evidence="2">HL-2020</strain>
        <tissue evidence="2">Leaf</tissue>
    </source>
</reference>
<proteinExistence type="predicted"/>